<keyword evidence="1" id="KW-0472">Membrane</keyword>
<feature type="transmembrane region" description="Helical" evidence="1">
    <location>
        <begin position="13"/>
        <end position="32"/>
    </location>
</feature>
<feature type="transmembrane region" description="Helical" evidence="1">
    <location>
        <begin position="217"/>
        <end position="242"/>
    </location>
</feature>
<name>A0ABX3GUJ8_PAEBO</name>
<dbReference type="Proteomes" id="UP000187412">
    <property type="component" value="Unassembled WGS sequence"/>
</dbReference>
<protein>
    <submittedName>
        <fullName evidence="2">Uncharacterized protein</fullName>
    </submittedName>
</protein>
<keyword evidence="1" id="KW-1133">Transmembrane helix</keyword>
<evidence type="ECO:0000256" key="1">
    <source>
        <dbReference type="SAM" id="Phobius"/>
    </source>
</evidence>
<organism evidence="2 3">
    <name type="scientific">Paenibacillus borealis</name>
    <dbReference type="NCBI Taxonomy" id="160799"/>
    <lineage>
        <taxon>Bacteria</taxon>
        <taxon>Bacillati</taxon>
        <taxon>Bacillota</taxon>
        <taxon>Bacilli</taxon>
        <taxon>Bacillales</taxon>
        <taxon>Paenibacillaceae</taxon>
        <taxon>Paenibacillus</taxon>
    </lineage>
</organism>
<reference evidence="2 3" key="1">
    <citation type="submission" date="2016-10" db="EMBL/GenBank/DDBJ databases">
        <title>Paenibacillus species isolates.</title>
        <authorList>
            <person name="Beno S.M."/>
        </authorList>
    </citation>
    <scope>NUCLEOTIDE SEQUENCE [LARGE SCALE GENOMIC DNA]</scope>
    <source>
        <strain evidence="2 3">FSL H7-0744</strain>
    </source>
</reference>
<evidence type="ECO:0000313" key="2">
    <source>
        <dbReference type="EMBL" id="OMD37675.1"/>
    </source>
</evidence>
<gene>
    <name evidence="2" type="ORF">BSK56_31035</name>
</gene>
<comment type="caution">
    <text evidence="2">The sequence shown here is derived from an EMBL/GenBank/DDBJ whole genome shotgun (WGS) entry which is preliminary data.</text>
</comment>
<dbReference type="RefSeq" id="WP_076114245.1">
    <property type="nucleotide sequence ID" value="NZ_MPTB01000066.1"/>
</dbReference>
<dbReference type="EMBL" id="MPTB01000066">
    <property type="protein sequence ID" value="OMD37675.1"/>
    <property type="molecule type" value="Genomic_DNA"/>
</dbReference>
<sequence>MKETIHEYTLKDLIPLVSAIVVVLGWFITYILNRSQKLHEIFLAKTELNLKEVCGPLLSEMELIISEKHSQSRMRALEFFIKKLAGAKSPLFLESNTQVIVQANALKSAYRTYKSEPNQDNNDFLWSSFLALKESFSSKIKEHRSLLFKHYDWKYKMDRLNPVLRLLCECFRICFVTVTGLTLVGGGLSLITLSELLAKKFLFLNENVEILIPYQSYIYAFSFLMFLIWLFATLVNHSFVGYRIERVWVVKREEKTIGWYKRKYSEIFPVYGQTSPPAEEIDSIEG</sequence>
<proteinExistence type="predicted"/>
<accession>A0ABX3GUJ8</accession>
<feature type="transmembrane region" description="Helical" evidence="1">
    <location>
        <begin position="173"/>
        <end position="197"/>
    </location>
</feature>
<keyword evidence="3" id="KW-1185">Reference proteome</keyword>
<evidence type="ECO:0000313" key="3">
    <source>
        <dbReference type="Proteomes" id="UP000187412"/>
    </source>
</evidence>
<keyword evidence="1" id="KW-0812">Transmembrane</keyword>